<proteinExistence type="predicted"/>
<dbReference type="Proteomes" id="UP001054945">
    <property type="component" value="Unassembled WGS sequence"/>
</dbReference>
<name>A0AAV4NJJ9_CAEEX</name>
<comment type="caution">
    <text evidence="3">The sequence shown here is derived from an EMBL/GenBank/DDBJ whole genome shotgun (WGS) entry which is preliminary data.</text>
</comment>
<keyword evidence="1" id="KW-0175">Coiled coil</keyword>
<dbReference type="AlphaFoldDB" id="A0AAV4NJJ9"/>
<dbReference type="EMBL" id="BPLR01021018">
    <property type="protein sequence ID" value="GIX84977.1"/>
    <property type="molecule type" value="Genomic_DNA"/>
</dbReference>
<evidence type="ECO:0000256" key="2">
    <source>
        <dbReference type="SAM" id="MobiDB-lite"/>
    </source>
</evidence>
<reference evidence="3 4" key="1">
    <citation type="submission" date="2021-06" db="EMBL/GenBank/DDBJ databases">
        <title>Caerostris extrusa draft genome.</title>
        <authorList>
            <person name="Kono N."/>
            <person name="Arakawa K."/>
        </authorList>
    </citation>
    <scope>NUCLEOTIDE SEQUENCE [LARGE SCALE GENOMIC DNA]</scope>
</reference>
<accession>A0AAV4NJJ9</accession>
<sequence length="90" mass="10229">MDSAASGPNGPRKALFQKQRGVTSKHSQTVRKSGYEKNDLISAKVKIQFENKLTMNLQALDKRLEQLRQVAEKLKEDAWLYPDIETKLGI</sequence>
<protein>
    <submittedName>
        <fullName evidence="3">Uncharacterized protein</fullName>
    </submittedName>
</protein>
<organism evidence="3 4">
    <name type="scientific">Caerostris extrusa</name>
    <name type="common">Bark spider</name>
    <name type="synonym">Caerostris bankana</name>
    <dbReference type="NCBI Taxonomy" id="172846"/>
    <lineage>
        <taxon>Eukaryota</taxon>
        <taxon>Metazoa</taxon>
        <taxon>Ecdysozoa</taxon>
        <taxon>Arthropoda</taxon>
        <taxon>Chelicerata</taxon>
        <taxon>Arachnida</taxon>
        <taxon>Araneae</taxon>
        <taxon>Araneomorphae</taxon>
        <taxon>Entelegynae</taxon>
        <taxon>Araneoidea</taxon>
        <taxon>Araneidae</taxon>
        <taxon>Caerostris</taxon>
    </lineage>
</organism>
<evidence type="ECO:0000313" key="4">
    <source>
        <dbReference type="Proteomes" id="UP001054945"/>
    </source>
</evidence>
<keyword evidence="4" id="KW-1185">Reference proteome</keyword>
<gene>
    <name evidence="3" type="primary">AVEN_118419_1</name>
    <name evidence="3" type="ORF">CEXT_482711</name>
</gene>
<evidence type="ECO:0000313" key="3">
    <source>
        <dbReference type="EMBL" id="GIX84977.1"/>
    </source>
</evidence>
<feature type="coiled-coil region" evidence="1">
    <location>
        <begin position="50"/>
        <end position="77"/>
    </location>
</feature>
<evidence type="ECO:0000256" key="1">
    <source>
        <dbReference type="SAM" id="Coils"/>
    </source>
</evidence>
<feature type="compositionally biased region" description="Polar residues" evidence="2">
    <location>
        <begin position="20"/>
        <end position="31"/>
    </location>
</feature>
<feature type="region of interest" description="Disordered" evidence="2">
    <location>
        <begin position="1"/>
        <end position="31"/>
    </location>
</feature>